<dbReference type="Gene3D" id="1.10.580.10">
    <property type="entry name" value="Citrate Synthase, domain 1"/>
    <property type="match status" value="1"/>
</dbReference>
<dbReference type="Gene3D" id="1.10.230.10">
    <property type="entry name" value="Cytochrome P450-Terp, domain 2"/>
    <property type="match status" value="1"/>
</dbReference>
<evidence type="ECO:0000259" key="31">
    <source>
        <dbReference type="Pfam" id="PF10334"/>
    </source>
</evidence>
<comment type="similarity">
    <text evidence="3">In the C-terminal section; belongs to the succinate/malate CoA ligase alpha subunit family.</text>
</comment>
<dbReference type="Pfam" id="PF00285">
    <property type="entry name" value="Citrate_synt"/>
    <property type="match status" value="1"/>
</dbReference>
<accession>A0A9W4WWZ8</accession>
<sequence length="2182" mass="243704">MSAKAIREYDGKLLLAYWLLRSPSLIENSSISKFVPLATKVAHVAFDTSILKDTLINNPPVAFSNHVQQTLNILEQTHPWLLTDKLVAKPDQLIKRRGKSGLLLLNSDWQQVKEWIIERAGKEIKVDKVTGVLKTFIVEPFVPHPSDTEYYININSVREGDYILFTHEGGIEVGDVDVKALKLLIPVDDSYPSPQEIKEKLLVNVSDSKKNVLVDFISRLYAVYVDLQFTYLEINPLVVLDSTSDDEVPNIFSLDLAAKLDQTGEFEAGPKWAIARAPSSIGLAVNTKSTKTQIDQGPPMEFPAPFGRESTREEAYIQELDSKTGASLKLTILNKDGRIWTMVAGGGASVVYSDAISALGFAHELANYGEYSGAPTETQTYEYAKTILELMTRNPVVHPDGKILIIGGGIANFTNVAVTFKGLIRALQEFKQPLIVHKAKIFVRRGGPNYQEGLRAMRQLGDEIGVEISVFGPETHITEIIPLALLGHGSGLNNIVTDQLDSSGNTLQNQLFGTSTPLSKGKKDIDDALGVSEESKESHSRPTTPIADPRERMTFFENPGISQRPWYSIFTSETRAFVYGMQPRAVQGMLDFDFICKRQIPSVAAMIYPFGGNHVQKFYWGTKETLLSVFNNFEDAIKNFPEVDTVVNFASSRSVYDSTFDFFKYSNQIKTIAIIAEGVPERRARQILHEAEKKKVLIIGPATVGGIKPGCFKIGNTGGMMDNIVSSKLYRPGSIAYVSKSGGMSNELNNIISRTTDGVYEGVAIGGDRYPGSTFIDHLLRFEGDPKCKILVLLGEVGGVEEYKVCEALKDGRIKKPLIAWCIGTCAKMFATEVQFGHAGALAQSDLETADAKNNALREAGGIVPETFEKLPLSLHDTFHKLVSDGTIKVVPEPETPKIPIDYSWAQELGLVRKPASFVSTICDDRGQELLYAGMRISDVFKENIGIGGVLSLLWFKRRLPDYACTFIEMILMLTADHGPAVSGAHNTIVTARAGKDLISSLCAGLLTIGDRFGGALDGAAELFTSAYDKGLTPREFVDSMRRQNKLILGIGHKIKSRNNPDLRVEIIKEFAKKNFPATNLLDYALAVEEITTTKKDSLILNLDGAIAACFVDLLRESGAFSREEAEEYIKIGALNGLFVLGRSIGFTGLYRHPWDDISYLVPGVEQGRTFVSQDIDSVRPHPTRSLSTVTITTLTPQTVGGSSSAIDDIISEDHYYDNELTLTGDELFRAVQKVTSTNNDIEYTKDFHGKVGLEKPEKPKKPKRHFSRPTWSNIKKGILQLYFYIMRKATWPMAKRVIKAAVAYWLAYVIDLIVPVMKSLGSSTFLAIVMVCYFQPSRTFGSLFESAGWGIIAACMATTWSLIGITFSSALREPSQMFDLWATIIHVSFLAVGTFILSYDKIKWPPMRYGAINACIIMTFSLTQAYVRPHNTIQIIVKHATTNYIPYLHETLQSFIDLLDQETHFFLRDTYNRNTIAKLHRTVQDNLANLDIARREAQHELSFSKIGQEDILEITRLIKSMHMTLGGLALSGVIEEELMRDGQEGTVEIRIDGNTDRQSFTDQTSLDEPLSPTSTIGTAANEEDLTNLLKILQPICTELSEACQLCLADCIARVDHLQHNCREPWYYRWWPFKLKPRADHNKNVLDDPFGYLQEAIAKFNDSREESLTRLFAETRTISPSPQRLLLLLILFENSLKEVAESLGFLVGLVKVLSTTRQSKKFWFPMIPILKRIRNFGEIDEDGWKIFEHKTRQEEEEELGNEVFDPDVTPPSNSIQKFWYNLWRIRNWFDSKYAVFAFKNTLVVTCLSLPAFLPGSYEWFDTYRGQWAVVSAVLSFAPTTGGAVLQFLGRLLGVGIGAVMALIAWKMTNGNVYGLASVLFLFSLLLWFVYLNAKVWTVGGIIMLVNFPLVLTNAYQASHGVGVDDIYTIAAKRTTAVSIGITAAFVMNMIPWPHTGRVEVRHRLARTIADIGVLYSMTVSYLIKGDKYSGNLITTKPFRKLVTRINRSIAIERLLLSRTVYEPPLRGNYPMEKYARMIEIVEHMVNLVSGIEYTIHGLNGTEWKTDLADVLDPLKCYYITHILTAFHILSTALENRVPLPPYNIVSSTETKFGQVSLGYRISRKIRQTASGLTKEDLETPAYACYCAYLIKTSHLTNELIKLVSVVKSLVGVNRYVKELIDF</sequence>
<evidence type="ECO:0000256" key="6">
    <source>
        <dbReference type="ARBA" id="ARBA00012639"/>
    </source>
</evidence>
<evidence type="ECO:0000256" key="25">
    <source>
        <dbReference type="ARBA" id="ARBA00076189"/>
    </source>
</evidence>
<dbReference type="PANTHER" id="PTHR23118:SF42">
    <property type="entry name" value="ATP-CITRATE SYNTHASE"/>
    <property type="match status" value="1"/>
</dbReference>
<evidence type="ECO:0000256" key="5">
    <source>
        <dbReference type="ARBA" id="ARBA00011881"/>
    </source>
</evidence>
<evidence type="ECO:0000259" key="32">
    <source>
        <dbReference type="Pfam" id="PF13515"/>
    </source>
</evidence>
<feature type="transmembrane region" description="Helical" evidence="29">
    <location>
        <begin position="1935"/>
        <end position="1952"/>
    </location>
</feature>
<keyword evidence="36" id="KW-1185">Reference proteome</keyword>
<dbReference type="FunFam" id="3.40.50.720:FF:000024">
    <property type="entry name" value="Probable ATP-citrate synthase"/>
    <property type="match status" value="1"/>
</dbReference>
<dbReference type="Gene3D" id="3.40.50.720">
    <property type="entry name" value="NAD(P)-binding Rossmann-like Domain"/>
    <property type="match status" value="1"/>
</dbReference>
<evidence type="ECO:0000313" key="36">
    <source>
        <dbReference type="Proteomes" id="UP001153678"/>
    </source>
</evidence>
<dbReference type="GO" id="GO:0046872">
    <property type="term" value="F:metal ion binding"/>
    <property type="evidence" value="ECO:0007669"/>
    <property type="project" value="UniProtKB-KW"/>
</dbReference>
<dbReference type="CDD" id="cd06100">
    <property type="entry name" value="CCL_ACL-C"/>
    <property type="match status" value="1"/>
</dbReference>
<dbReference type="FunFam" id="3.40.50.261:FF:000003">
    <property type="entry name" value="ATP-citrate synthase subunit"/>
    <property type="match status" value="1"/>
</dbReference>
<dbReference type="InterPro" id="IPR016143">
    <property type="entry name" value="Citrate_synth-like_sm_a-sub"/>
</dbReference>
<organism evidence="35 36">
    <name type="scientific">Funneliformis geosporum</name>
    <dbReference type="NCBI Taxonomy" id="1117311"/>
    <lineage>
        <taxon>Eukaryota</taxon>
        <taxon>Fungi</taxon>
        <taxon>Fungi incertae sedis</taxon>
        <taxon>Mucoromycota</taxon>
        <taxon>Glomeromycotina</taxon>
        <taxon>Glomeromycetes</taxon>
        <taxon>Glomerales</taxon>
        <taxon>Glomeraceae</taxon>
        <taxon>Funneliformis</taxon>
    </lineage>
</organism>
<evidence type="ECO:0000256" key="4">
    <source>
        <dbReference type="ARBA" id="ARBA00010719"/>
    </source>
</evidence>
<dbReference type="PROSITE" id="PS01217">
    <property type="entry name" value="SUCCINYL_COA_LIG_3"/>
    <property type="match status" value="1"/>
</dbReference>
<feature type="transmembrane region" description="Helical" evidence="29">
    <location>
        <begin position="1872"/>
        <end position="1890"/>
    </location>
</feature>
<evidence type="ECO:0000256" key="29">
    <source>
        <dbReference type="SAM" id="Phobius"/>
    </source>
</evidence>
<comment type="function">
    <text evidence="27">Catalyzes the cleavage of citrate into oxaloacetate and acetyl-CoA, the latter serving as common substrate in multiple biochemical reactions in protein, carbohydrate and lipid metabolism.</text>
</comment>
<dbReference type="PROSITE" id="PS01216">
    <property type="entry name" value="SUCCINYL_COA_LIG_1"/>
    <property type="match status" value="1"/>
</dbReference>
<feature type="transmembrane region" description="Helical" evidence="29">
    <location>
        <begin position="1896"/>
        <end position="1915"/>
    </location>
</feature>
<dbReference type="PANTHER" id="PTHR23118">
    <property type="entry name" value="ATP-CITRATE SYNTHASE"/>
    <property type="match status" value="1"/>
</dbReference>
<dbReference type="Proteomes" id="UP001153678">
    <property type="component" value="Unassembled WGS sequence"/>
</dbReference>
<evidence type="ECO:0000256" key="20">
    <source>
        <dbReference type="ARBA" id="ARBA00030982"/>
    </source>
</evidence>
<comment type="subunit">
    <text evidence="24">Composed of two subunits.</text>
</comment>
<dbReference type="OrthoDB" id="3261737at2759"/>
<reference evidence="35" key="1">
    <citation type="submission" date="2022-08" db="EMBL/GenBank/DDBJ databases">
        <authorList>
            <person name="Kallberg Y."/>
            <person name="Tangrot J."/>
            <person name="Rosling A."/>
        </authorList>
    </citation>
    <scope>NUCLEOTIDE SEQUENCE</scope>
    <source>
        <strain evidence="35">Wild A</strain>
    </source>
</reference>
<dbReference type="InterPro" id="IPR002020">
    <property type="entry name" value="Citrate_synthase"/>
</dbReference>
<evidence type="ECO:0000256" key="19">
    <source>
        <dbReference type="ARBA" id="ARBA00030151"/>
    </source>
</evidence>
<dbReference type="GO" id="GO:0016020">
    <property type="term" value="C:membrane"/>
    <property type="evidence" value="ECO:0007669"/>
    <property type="project" value="UniProtKB-SubCell"/>
</dbReference>
<dbReference type="InterPro" id="IPR005811">
    <property type="entry name" value="SUCC_ACL_C"/>
</dbReference>
<comment type="subcellular location">
    <subcellularLocation>
        <location evidence="2">Cytoplasm</location>
    </subcellularLocation>
    <subcellularLocation>
        <location evidence="1">Membrane</location>
        <topology evidence="1">Multi-pass membrane protein</topology>
    </subcellularLocation>
</comment>
<evidence type="ECO:0000256" key="17">
    <source>
        <dbReference type="ARBA" id="ARBA00023098"/>
    </source>
</evidence>
<feature type="domain" description="DUF2421" evidence="31">
    <location>
        <begin position="1951"/>
        <end position="2171"/>
    </location>
</feature>
<feature type="transmembrane region" description="Helical" evidence="29">
    <location>
        <begin position="1843"/>
        <end position="1865"/>
    </location>
</feature>
<dbReference type="Pfam" id="PF10334">
    <property type="entry name" value="BRE4"/>
    <property type="match status" value="1"/>
</dbReference>
<protein>
    <recommendedName>
        <fullName evidence="6">ATP citrate synthase</fullName>
        <ecNumber evidence="6">2.3.3.8</ecNumber>
    </recommendedName>
    <alternativeName>
        <fullName evidence="19">ATP-citrate (pro-S-)-lyase</fullName>
    </alternativeName>
    <alternativeName>
        <fullName evidence="25">ATP-citrate (pro-S-)-lyase 1</fullName>
    </alternativeName>
    <alternativeName>
        <fullName evidence="20">Citrate cleavage enzyme</fullName>
    </alternativeName>
    <alternativeName>
        <fullName evidence="26">Citrate cleavage enzyme subunit 1</fullName>
    </alternativeName>
</protein>
<dbReference type="InterPro" id="IPR032263">
    <property type="entry name" value="Citrate-bd"/>
</dbReference>
<dbReference type="GO" id="GO:0005829">
    <property type="term" value="C:cytosol"/>
    <property type="evidence" value="ECO:0007669"/>
    <property type="project" value="TreeGrafter"/>
</dbReference>
<feature type="transmembrane region" description="Helical" evidence="29">
    <location>
        <begin position="1347"/>
        <end position="1369"/>
    </location>
</feature>
<dbReference type="InterPro" id="IPR018820">
    <property type="entry name" value="BRE4-related_DUF2421"/>
</dbReference>
<keyword evidence="7" id="KW-0963">Cytoplasm</keyword>
<dbReference type="Pfam" id="PF24948">
    <property type="entry name" value="Citrate_synth_N"/>
    <property type="match status" value="1"/>
</dbReference>
<evidence type="ECO:0000256" key="15">
    <source>
        <dbReference type="ARBA" id="ARBA00022842"/>
    </source>
</evidence>
<evidence type="ECO:0000256" key="8">
    <source>
        <dbReference type="ARBA" id="ARBA00022516"/>
    </source>
</evidence>
<dbReference type="InterPro" id="IPR016102">
    <property type="entry name" value="Succinyl-CoA_synth-like"/>
</dbReference>
<evidence type="ECO:0000256" key="10">
    <source>
        <dbReference type="ARBA" id="ARBA00022679"/>
    </source>
</evidence>
<comment type="subunit">
    <text evidence="5">Homotetramer.</text>
</comment>
<dbReference type="Gene3D" id="3.40.50.261">
    <property type="entry name" value="Succinyl-CoA synthetase domains"/>
    <property type="match status" value="2"/>
</dbReference>
<dbReference type="InterPro" id="IPR016142">
    <property type="entry name" value="Citrate_synth-like_lrg_a-sub"/>
</dbReference>
<evidence type="ECO:0000256" key="24">
    <source>
        <dbReference type="ARBA" id="ARBA00062455"/>
    </source>
</evidence>
<dbReference type="InterPro" id="IPR017866">
    <property type="entry name" value="Succ-CoA_synthase_bsu_CS"/>
</dbReference>
<evidence type="ECO:0000256" key="9">
    <source>
        <dbReference type="ARBA" id="ARBA00022553"/>
    </source>
</evidence>
<dbReference type="SUPFAM" id="SSF56059">
    <property type="entry name" value="Glutathione synthetase ATP-binding domain-like"/>
    <property type="match status" value="1"/>
</dbReference>
<keyword evidence="14" id="KW-0067">ATP-binding</keyword>
<dbReference type="Gene3D" id="3.30.470.110">
    <property type="match status" value="1"/>
</dbReference>
<keyword evidence="10" id="KW-0808">Transferase</keyword>
<evidence type="ECO:0000259" key="34">
    <source>
        <dbReference type="Pfam" id="PF24948"/>
    </source>
</evidence>
<dbReference type="InterPro" id="IPR033847">
    <property type="entry name" value="Citrt_syn/SCS-alpha_CS"/>
</dbReference>
<dbReference type="GO" id="GO:0006085">
    <property type="term" value="P:acetyl-CoA biosynthetic process"/>
    <property type="evidence" value="ECO:0007669"/>
    <property type="project" value="TreeGrafter"/>
</dbReference>
<comment type="function">
    <text evidence="22">Catalyzes the formation of cytosolic acetyl-CoA, which is mainly used for the biosynthesis of fatty acids and sterols.</text>
</comment>
<keyword evidence="16 29" id="KW-1133">Transmembrane helix</keyword>
<evidence type="ECO:0000256" key="12">
    <source>
        <dbReference type="ARBA" id="ARBA00022723"/>
    </source>
</evidence>
<evidence type="ECO:0000256" key="11">
    <source>
        <dbReference type="ARBA" id="ARBA00022692"/>
    </source>
</evidence>
<comment type="similarity">
    <text evidence="4">In the N-terminal section; belongs to the succinate/malate CoA ligase beta subunit family.</text>
</comment>
<dbReference type="SUPFAM" id="SSF51735">
    <property type="entry name" value="NAD(P)-binding Rossmann-fold domains"/>
    <property type="match status" value="1"/>
</dbReference>
<feature type="transmembrane region" description="Helical" evidence="29">
    <location>
        <begin position="1306"/>
        <end position="1335"/>
    </location>
</feature>
<feature type="transmembrane region" description="Helical" evidence="29">
    <location>
        <begin position="1381"/>
        <end position="1400"/>
    </location>
</feature>
<evidence type="ECO:0000256" key="14">
    <source>
        <dbReference type="ARBA" id="ARBA00022840"/>
    </source>
</evidence>
<evidence type="ECO:0000259" key="33">
    <source>
        <dbReference type="Pfam" id="PF16114"/>
    </source>
</evidence>
<dbReference type="Pfam" id="PF00549">
    <property type="entry name" value="Ligase_CoA"/>
    <property type="match status" value="1"/>
</dbReference>
<feature type="domain" description="ATP-citrate synthase ATP-grasp" evidence="34">
    <location>
        <begin position="2"/>
        <end position="272"/>
    </location>
</feature>
<keyword evidence="13" id="KW-0547">Nucleotide-binding</keyword>
<dbReference type="SUPFAM" id="SSF52210">
    <property type="entry name" value="Succinyl-CoA synthetase domains"/>
    <property type="match status" value="1"/>
</dbReference>
<evidence type="ECO:0000256" key="26">
    <source>
        <dbReference type="ARBA" id="ARBA00083544"/>
    </source>
</evidence>
<dbReference type="FunFam" id="3.40.50.261:FF:000004">
    <property type="entry name" value="ATP-citrate synthase subunit"/>
    <property type="match status" value="1"/>
</dbReference>
<keyword evidence="11 29" id="KW-0812">Transmembrane</keyword>
<evidence type="ECO:0000256" key="3">
    <source>
        <dbReference type="ARBA" id="ARBA00005899"/>
    </source>
</evidence>
<dbReference type="InterPro" id="IPR049453">
    <property type="entry name" value="Memb_transporter_dom"/>
</dbReference>
<evidence type="ECO:0000256" key="23">
    <source>
        <dbReference type="ARBA" id="ARBA00060724"/>
    </source>
</evidence>
<comment type="similarity">
    <text evidence="23">Belongs to the succinate/malate CoA ligase alpha subunit family.</text>
</comment>
<gene>
    <name evidence="35" type="ORF">FWILDA_LOCUS8601</name>
</gene>
<comment type="catalytic activity">
    <reaction evidence="21">
        <text>oxaloacetate + acetyl-CoA + ADP + phosphate = citrate + ATP + CoA</text>
        <dbReference type="Rhea" id="RHEA:21160"/>
        <dbReference type="ChEBI" id="CHEBI:16452"/>
        <dbReference type="ChEBI" id="CHEBI:16947"/>
        <dbReference type="ChEBI" id="CHEBI:30616"/>
        <dbReference type="ChEBI" id="CHEBI:43474"/>
        <dbReference type="ChEBI" id="CHEBI:57287"/>
        <dbReference type="ChEBI" id="CHEBI:57288"/>
        <dbReference type="ChEBI" id="CHEBI:456216"/>
        <dbReference type="EC" id="2.3.3.8"/>
    </reaction>
</comment>
<dbReference type="EC" id="2.3.3.8" evidence="6"/>
<evidence type="ECO:0000256" key="27">
    <source>
        <dbReference type="ARBA" id="ARBA00093367"/>
    </source>
</evidence>
<evidence type="ECO:0000256" key="2">
    <source>
        <dbReference type="ARBA" id="ARBA00004496"/>
    </source>
</evidence>
<dbReference type="SUPFAM" id="SSF48256">
    <property type="entry name" value="Citrate synthase"/>
    <property type="match status" value="1"/>
</dbReference>
<dbReference type="FunFam" id="1.10.230.10:FF:000005">
    <property type="entry name" value="ATP-citrate synthase subunit 1"/>
    <property type="match status" value="1"/>
</dbReference>
<keyword evidence="9" id="KW-0597">Phosphoprotein</keyword>
<evidence type="ECO:0000256" key="28">
    <source>
        <dbReference type="SAM" id="MobiDB-lite"/>
    </source>
</evidence>
<dbReference type="InterPro" id="IPR036291">
    <property type="entry name" value="NAD(P)-bd_dom_sf"/>
</dbReference>
<dbReference type="EMBL" id="CAMKVN010001861">
    <property type="protein sequence ID" value="CAI2178468.1"/>
    <property type="molecule type" value="Genomic_DNA"/>
</dbReference>
<feature type="domain" description="ATP-citrate synthase/succinyl-CoA ligase C-terminal" evidence="30">
    <location>
        <begin position="738"/>
        <end position="861"/>
    </location>
</feature>
<keyword evidence="8" id="KW-0444">Lipid biosynthesis</keyword>
<dbReference type="InterPro" id="IPR056749">
    <property type="entry name" value="Citrate_synth_N"/>
</dbReference>
<evidence type="ECO:0000256" key="18">
    <source>
        <dbReference type="ARBA" id="ARBA00023136"/>
    </source>
</evidence>
<evidence type="ECO:0000259" key="30">
    <source>
        <dbReference type="Pfam" id="PF00549"/>
    </source>
</evidence>
<dbReference type="GO" id="GO:0003878">
    <property type="term" value="F:ATP citrate synthase activity"/>
    <property type="evidence" value="ECO:0007669"/>
    <property type="project" value="UniProtKB-EC"/>
</dbReference>
<keyword evidence="18 29" id="KW-0472">Membrane</keyword>
<evidence type="ECO:0000256" key="7">
    <source>
        <dbReference type="ARBA" id="ARBA00022490"/>
    </source>
</evidence>
<evidence type="ECO:0000256" key="1">
    <source>
        <dbReference type="ARBA" id="ARBA00004141"/>
    </source>
</evidence>
<feature type="transmembrane region" description="Helical" evidence="29">
    <location>
        <begin position="1793"/>
        <end position="1813"/>
    </location>
</feature>
<evidence type="ECO:0000256" key="22">
    <source>
        <dbReference type="ARBA" id="ARBA00054002"/>
    </source>
</evidence>
<dbReference type="FunFam" id="3.30.470.110:FF:000003">
    <property type="entry name" value="ATP-citrate synthase subunit 2"/>
    <property type="match status" value="1"/>
</dbReference>
<dbReference type="Pfam" id="PF16114">
    <property type="entry name" value="Citrate_bind"/>
    <property type="match status" value="1"/>
</dbReference>
<keyword evidence="12" id="KW-0479">Metal-binding</keyword>
<evidence type="ECO:0000256" key="13">
    <source>
        <dbReference type="ARBA" id="ARBA00022741"/>
    </source>
</evidence>
<dbReference type="GO" id="GO:0005524">
    <property type="term" value="F:ATP binding"/>
    <property type="evidence" value="ECO:0007669"/>
    <property type="project" value="UniProtKB-KW"/>
</dbReference>
<dbReference type="InterPro" id="IPR036969">
    <property type="entry name" value="Citrate_synthase_sf"/>
</dbReference>
<keyword evidence="15" id="KW-0460">Magnesium</keyword>
<feature type="domain" description="ATP-citrate synthase citrate-binding" evidence="33">
    <location>
        <begin position="308"/>
        <end position="485"/>
    </location>
</feature>
<dbReference type="InterPro" id="IPR017440">
    <property type="entry name" value="Cit_synth/succinyl-CoA_lig_AS"/>
</dbReference>
<comment type="caution">
    <text evidence="35">The sequence shown here is derived from an EMBL/GenBank/DDBJ whole genome shotgun (WGS) entry which is preliminary data.</text>
</comment>
<evidence type="ECO:0000313" key="35">
    <source>
        <dbReference type="EMBL" id="CAI2178468.1"/>
    </source>
</evidence>
<dbReference type="PROSITE" id="PS00399">
    <property type="entry name" value="SUCCINYL_COA_LIG_2"/>
    <property type="match status" value="1"/>
</dbReference>
<proteinExistence type="inferred from homology"/>
<keyword evidence="17" id="KW-0443">Lipid metabolism</keyword>
<evidence type="ECO:0000256" key="21">
    <source>
        <dbReference type="ARBA" id="ARBA00047593"/>
    </source>
</evidence>
<name>A0A9W4WWZ8_9GLOM</name>
<dbReference type="GO" id="GO:0006633">
    <property type="term" value="P:fatty acid biosynthetic process"/>
    <property type="evidence" value="ECO:0007669"/>
    <property type="project" value="TreeGrafter"/>
</dbReference>
<evidence type="ECO:0000256" key="16">
    <source>
        <dbReference type="ARBA" id="ARBA00022989"/>
    </source>
</evidence>
<feature type="domain" description="Integral membrane bound transporter" evidence="32">
    <location>
        <begin position="1817"/>
        <end position="1947"/>
    </location>
</feature>
<dbReference type="Pfam" id="PF13515">
    <property type="entry name" value="FUSC_2"/>
    <property type="match status" value="1"/>
</dbReference>
<feature type="region of interest" description="Disordered" evidence="28">
    <location>
        <begin position="511"/>
        <end position="547"/>
    </location>
</feature>